<protein>
    <submittedName>
        <fullName evidence="2">Uncharacterized protein</fullName>
    </submittedName>
</protein>
<sequence length="261" mass="28818">MFNLYLLSVIGLVCLGANVHSSKLAGYGDSIETETTTVWDNQLNISQITTDNDPKTHFILSYDVQQDITLPGLEKTLNINKLRNVDAFDKDNKTFTNEVSGSWTHTGGRSNVTLKVEEKLEPKTVDFSNPHKRSVFHYGVVIRTDISSVYDKEAINVETVRAELPTLKAFPGAGEGPIALSNSTGIDATTCVGTLCASTTVKDSDVKRYEPFGNVVVYATRYLDSTVEARESKDENGNTVYTRVSTINLDYYILIGFNNPK</sequence>
<dbReference type="OrthoDB" id="6776883at2759"/>
<dbReference type="AlphaFoldDB" id="A0A9N9TVK8"/>
<evidence type="ECO:0000313" key="3">
    <source>
        <dbReference type="Proteomes" id="UP001153712"/>
    </source>
</evidence>
<evidence type="ECO:0000256" key="1">
    <source>
        <dbReference type="SAM" id="SignalP"/>
    </source>
</evidence>
<keyword evidence="3" id="KW-1185">Reference proteome</keyword>
<gene>
    <name evidence="2" type="ORF">PHYEVI_LOCUS7727</name>
</gene>
<dbReference type="EMBL" id="OU900097">
    <property type="protein sequence ID" value="CAG9861387.1"/>
    <property type="molecule type" value="Genomic_DNA"/>
</dbReference>
<reference evidence="2" key="1">
    <citation type="submission" date="2022-01" db="EMBL/GenBank/DDBJ databases">
        <authorList>
            <person name="King R."/>
        </authorList>
    </citation>
    <scope>NUCLEOTIDE SEQUENCE</scope>
</reference>
<accession>A0A9N9TVK8</accession>
<organism evidence="2 3">
    <name type="scientific">Phyllotreta striolata</name>
    <name type="common">Striped flea beetle</name>
    <name type="synonym">Crioceris striolata</name>
    <dbReference type="NCBI Taxonomy" id="444603"/>
    <lineage>
        <taxon>Eukaryota</taxon>
        <taxon>Metazoa</taxon>
        <taxon>Ecdysozoa</taxon>
        <taxon>Arthropoda</taxon>
        <taxon>Hexapoda</taxon>
        <taxon>Insecta</taxon>
        <taxon>Pterygota</taxon>
        <taxon>Neoptera</taxon>
        <taxon>Endopterygota</taxon>
        <taxon>Coleoptera</taxon>
        <taxon>Polyphaga</taxon>
        <taxon>Cucujiformia</taxon>
        <taxon>Chrysomeloidea</taxon>
        <taxon>Chrysomelidae</taxon>
        <taxon>Galerucinae</taxon>
        <taxon>Alticini</taxon>
        <taxon>Phyllotreta</taxon>
    </lineage>
</organism>
<name>A0A9N9TVK8_PHYSR</name>
<feature type="chain" id="PRO_5040466459" evidence="1">
    <location>
        <begin position="22"/>
        <end position="261"/>
    </location>
</feature>
<keyword evidence="1" id="KW-0732">Signal</keyword>
<dbReference type="Proteomes" id="UP001153712">
    <property type="component" value="Chromosome 4"/>
</dbReference>
<feature type="signal peptide" evidence="1">
    <location>
        <begin position="1"/>
        <end position="21"/>
    </location>
</feature>
<proteinExistence type="predicted"/>
<evidence type="ECO:0000313" key="2">
    <source>
        <dbReference type="EMBL" id="CAG9861387.1"/>
    </source>
</evidence>